<protein>
    <submittedName>
        <fullName evidence="2">Uncharacterized protein</fullName>
    </submittedName>
</protein>
<evidence type="ECO:0000313" key="2">
    <source>
        <dbReference type="EMBL" id="NCD68371.1"/>
    </source>
</evidence>
<keyword evidence="1" id="KW-0472">Membrane</keyword>
<accession>A0A965ZEN3</accession>
<keyword evidence="1" id="KW-0812">Transmembrane</keyword>
<comment type="caution">
    <text evidence="2">The sequence shown here is derived from an EMBL/GenBank/DDBJ whole genome shotgun (WGS) entry which is preliminary data.</text>
</comment>
<organism evidence="2 3">
    <name type="scientific">Mucilaginibacter agri</name>
    <dbReference type="NCBI Taxonomy" id="2695265"/>
    <lineage>
        <taxon>Bacteria</taxon>
        <taxon>Pseudomonadati</taxon>
        <taxon>Bacteroidota</taxon>
        <taxon>Sphingobacteriia</taxon>
        <taxon>Sphingobacteriales</taxon>
        <taxon>Sphingobacteriaceae</taxon>
        <taxon>Mucilaginibacter</taxon>
    </lineage>
</organism>
<keyword evidence="3" id="KW-1185">Reference proteome</keyword>
<reference evidence="2" key="1">
    <citation type="submission" date="2020-01" db="EMBL/GenBank/DDBJ databases">
        <authorList>
            <person name="Seo Y.L."/>
        </authorList>
    </citation>
    <scope>NUCLEOTIDE SEQUENCE</scope>
    <source>
        <strain evidence="2">R11</strain>
    </source>
</reference>
<gene>
    <name evidence="2" type="ORF">GSY63_03270</name>
</gene>
<dbReference type="Proteomes" id="UP000638732">
    <property type="component" value="Unassembled WGS sequence"/>
</dbReference>
<reference evidence="2" key="2">
    <citation type="submission" date="2020-10" db="EMBL/GenBank/DDBJ databases">
        <title>Mucilaginibacter sp. nov., isolated from soil.</title>
        <authorList>
            <person name="Jeon C.O."/>
        </authorList>
    </citation>
    <scope>NUCLEOTIDE SEQUENCE</scope>
    <source>
        <strain evidence="2">R11</strain>
    </source>
</reference>
<dbReference type="RefSeq" id="WP_166584396.1">
    <property type="nucleotide sequence ID" value="NZ_WWEO01000037.1"/>
</dbReference>
<proteinExistence type="predicted"/>
<name>A0A965ZEN3_9SPHI</name>
<keyword evidence="1" id="KW-1133">Transmembrane helix</keyword>
<evidence type="ECO:0000256" key="1">
    <source>
        <dbReference type="SAM" id="Phobius"/>
    </source>
</evidence>
<sequence>MDKIVGYIEEAMKAALPVEPMNFPVNSAHASKTAKIQLLKMELQAIKNTAKPDWEYVRFQLSSSLTLLISAFITNLMLMNNTVMMGINIDLSSHICCRAANTNKRTCQRLIVIQ</sequence>
<dbReference type="EMBL" id="WWEO01000037">
    <property type="protein sequence ID" value="NCD68371.1"/>
    <property type="molecule type" value="Genomic_DNA"/>
</dbReference>
<feature type="transmembrane region" description="Helical" evidence="1">
    <location>
        <begin position="59"/>
        <end position="78"/>
    </location>
</feature>
<evidence type="ECO:0000313" key="3">
    <source>
        <dbReference type="Proteomes" id="UP000638732"/>
    </source>
</evidence>
<dbReference type="AlphaFoldDB" id="A0A965ZEN3"/>